<dbReference type="EMBL" id="LLYZ01000005">
    <property type="protein sequence ID" value="KQK26036.1"/>
    <property type="molecule type" value="Genomic_DNA"/>
</dbReference>
<keyword evidence="2" id="KW-1185">Reference proteome</keyword>
<comment type="caution">
    <text evidence="1">The sequence shown here is derived from an EMBL/GenBank/DDBJ whole genome shotgun (WGS) entry which is preliminary data.</text>
</comment>
<gene>
    <name evidence="1" type="ORF">AR438_10675</name>
</gene>
<reference evidence="1 2" key="1">
    <citation type="submission" date="2015-10" db="EMBL/GenBank/DDBJ databases">
        <title>Chryseobacterium aquaticum genome.</title>
        <authorList>
            <person name="Newman J.D."/>
            <person name="Ferguson M.B."/>
            <person name="Miller J.R."/>
        </authorList>
    </citation>
    <scope>NUCLEOTIDE SEQUENCE [LARGE SCALE GENOMIC DNA]</scope>
    <source>
        <strain evidence="1 2">KCTC 12483</strain>
    </source>
</reference>
<proteinExistence type="predicted"/>
<protein>
    <submittedName>
        <fullName evidence="1">Uncharacterized protein</fullName>
    </submittedName>
</protein>
<name>A0A0Q3KPG8_9FLAO</name>
<dbReference type="AlphaFoldDB" id="A0A0Q3KPG8"/>
<dbReference type="Proteomes" id="UP000051682">
    <property type="component" value="Unassembled WGS sequence"/>
</dbReference>
<sequence>MFLLLTSLKSSSSNLSSKYKSLAFAIFCSIFETFSDIDFLSSSKPLVTIEKFFTKIVLRSFSKVGTNSNFVSSSSKRLLTISEL</sequence>
<accession>A0A0Q3KPG8</accession>
<organism evidence="1 2">
    <name type="scientific">Chryseobacterium aquaticum</name>
    <dbReference type="NCBI Taxonomy" id="452084"/>
    <lineage>
        <taxon>Bacteria</taxon>
        <taxon>Pseudomonadati</taxon>
        <taxon>Bacteroidota</taxon>
        <taxon>Flavobacteriia</taxon>
        <taxon>Flavobacteriales</taxon>
        <taxon>Weeksellaceae</taxon>
        <taxon>Chryseobacterium group</taxon>
        <taxon>Chryseobacterium</taxon>
    </lineage>
</organism>
<evidence type="ECO:0000313" key="1">
    <source>
        <dbReference type="EMBL" id="KQK26036.1"/>
    </source>
</evidence>
<evidence type="ECO:0000313" key="2">
    <source>
        <dbReference type="Proteomes" id="UP000051682"/>
    </source>
</evidence>